<evidence type="ECO:0000313" key="3">
    <source>
        <dbReference type="Proteomes" id="UP000184513"/>
    </source>
</evidence>
<dbReference type="STRING" id="388280.SAMN04488057_115122"/>
<keyword evidence="3" id="KW-1185">Reference proteome</keyword>
<evidence type="ECO:0000256" key="1">
    <source>
        <dbReference type="SAM" id="Phobius"/>
    </source>
</evidence>
<reference evidence="2 3" key="1">
    <citation type="submission" date="2016-11" db="EMBL/GenBank/DDBJ databases">
        <authorList>
            <person name="Jaros S."/>
            <person name="Januszkiewicz K."/>
            <person name="Wedrychowicz H."/>
        </authorList>
    </citation>
    <scope>NUCLEOTIDE SEQUENCE [LARGE SCALE GENOMIC DNA]</scope>
    <source>
        <strain evidence="2 3">CGMCC 1.6102</strain>
    </source>
</reference>
<evidence type="ECO:0008006" key="4">
    <source>
        <dbReference type="Google" id="ProtNLM"/>
    </source>
</evidence>
<protein>
    <recommendedName>
        <fullName evidence="4">PAP2 superfamily protein</fullName>
    </recommendedName>
</protein>
<keyword evidence="1" id="KW-1133">Transmembrane helix</keyword>
<sequence length="192" mass="21600">MNFKNRLSLFISRIAHPIVLVLVLLAATFFSVHSPLKASLTMAAVTAIGILPLIYWNQSRTKKGIYTNFDVSVRKDRYSMFVVILVLTILVIVYIIASDQPRNVLVGSLVLLQMLVLAFIFNFRWKISLHMAVACYVALAFWQLHTPIAILLCFSTPFIAWSRKQLGRHQNNELVIGGLVGLFSGILLLLLT</sequence>
<feature type="transmembrane region" description="Helical" evidence="1">
    <location>
        <begin position="103"/>
        <end position="121"/>
    </location>
</feature>
<accession>A0A1M7QA41</accession>
<name>A0A1M7QA41_9BACT</name>
<feature type="transmembrane region" description="Helical" evidence="1">
    <location>
        <begin position="7"/>
        <end position="32"/>
    </location>
</feature>
<feature type="transmembrane region" description="Helical" evidence="1">
    <location>
        <begin position="78"/>
        <end position="97"/>
    </location>
</feature>
<organism evidence="2 3">
    <name type="scientific">Cyclobacterium lianum</name>
    <dbReference type="NCBI Taxonomy" id="388280"/>
    <lineage>
        <taxon>Bacteria</taxon>
        <taxon>Pseudomonadati</taxon>
        <taxon>Bacteroidota</taxon>
        <taxon>Cytophagia</taxon>
        <taxon>Cytophagales</taxon>
        <taxon>Cyclobacteriaceae</taxon>
        <taxon>Cyclobacterium</taxon>
    </lineage>
</organism>
<dbReference type="AlphaFoldDB" id="A0A1M7QA41"/>
<keyword evidence="1" id="KW-0472">Membrane</keyword>
<feature type="transmembrane region" description="Helical" evidence="1">
    <location>
        <begin position="174"/>
        <end position="191"/>
    </location>
</feature>
<dbReference type="OrthoDB" id="966117at2"/>
<keyword evidence="1" id="KW-0812">Transmembrane</keyword>
<feature type="transmembrane region" description="Helical" evidence="1">
    <location>
        <begin position="38"/>
        <end position="57"/>
    </location>
</feature>
<dbReference type="Proteomes" id="UP000184513">
    <property type="component" value="Unassembled WGS sequence"/>
</dbReference>
<dbReference type="EMBL" id="FRCY01000015">
    <property type="protein sequence ID" value="SHN27458.1"/>
    <property type="molecule type" value="Genomic_DNA"/>
</dbReference>
<gene>
    <name evidence="2" type="ORF">SAMN04488057_115122</name>
</gene>
<evidence type="ECO:0000313" key="2">
    <source>
        <dbReference type="EMBL" id="SHN27458.1"/>
    </source>
</evidence>
<dbReference type="RefSeq" id="WP_143156104.1">
    <property type="nucleotide sequence ID" value="NZ_FRCY01000015.1"/>
</dbReference>
<feature type="transmembrane region" description="Helical" evidence="1">
    <location>
        <begin position="133"/>
        <end position="162"/>
    </location>
</feature>
<proteinExistence type="predicted"/>